<dbReference type="InterPro" id="IPR019861">
    <property type="entry name" value="PorP/SprF_Bacteroidetes"/>
</dbReference>
<dbReference type="Pfam" id="PF11751">
    <property type="entry name" value="PorP_SprF"/>
    <property type="match status" value="1"/>
</dbReference>
<accession>A0A1X7I1V9</accession>
<evidence type="ECO:0000313" key="2">
    <source>
        <dbReference type="Proteomes" id="UP000192980"/>
    </source>
</evidence>
<evidence type="ECO:0000313" key="1">
    <source>
        <dbReference type="EMBL" id="SMG08169.1"/>
    </source>
</evidence>
<reference evidence="1 2" key="1">
    <citation type="submission" date="2017-04" db="EMBL/GenBank/DDBJ databases">
        <authorList>
            <person name="Afonso C.L."/>
            <person name="Miller P.J."/>
            <person name="Scott M.A."/>
            <person name="Spackman E."/>
            <person name="Goraichik I."/>
            <person name="Dimitrov K.M."/>
            <person name="Suarez D.L."/>
            <person name="Swayne D.E."/>
        </authorList>
    </citation>
    <scope>NUCLEOTIDE SEQUENCE [LARGE SCALE GENOMIC DNA]</scope>
    <source>
        <strain evidence="1 2">DSM 22418</strain>
    </source>
</reference>
<organism evidence="1 2">
    <name type="scientific">Sphingobacterium psychroaquaticum</name>
    <dbReference type="NCBI Taxonomy" id="561061"/>
    <lineage>
        <taxon>Bacteria</taxon>
        <taxon>Pseudomonadati</taxon>
        <taxon>Bacteroidota</taxon>
        <taxon>Sphingobacteriia</taxon>
        <taxon>Sphingobacteriales</taxon>
        <taxon>Sphingobacteriaceae</taxon>
        <taxon>Sphingobacterium</taxon>
    </lineage>
</organism>
<dbReference type="STRING" id="561061.SAMN05660862_0355"/>
<sequence>MGAMLLSLPFIGRAQHGISYNQFGQLRNSFNSSLSTMDDRGSFSVLGRSQWVGVDGAPKSIWATGNAVIKPIGLSVGGDVKHSELGIVKESEFSVFAAKAVRLSEDEYLSLSMGGGLLYFQGNYNHLDPNDPAFRDNIRETNGILSISTSYYRKDRYYVGVSMPRFSLKRDANREYEFRNVYYITGGALFRLDDAFHIRPSFIVSHMDDLTPRYDVSALVFMARKIGVGMGVQNQGDLSGLLQFNFGNFGIGYSYQFSPKSPTMNQRISNNTHEVGLRYRVGGIGLL</sequence>
<dbReference type="NCBIfam" id="TIGR03519">
    <property type="entry name" value="T9SS_PorP_fam"/>
    <property type="match status" value="1"/>
</dbReference>
<keyword evidence="2" id="KW-1185">Reference proteome</keyword>
<proteinExistence type="predicted"/>
<protein>
    <submittedName>
        <fullName evidence="1">Type IX secretion system membrane protein, PorP/SprF family</fullName>
    </submittedName>
</protein>
<dbReference type="Proteomes" id="UP000192980">
    <property type="component" value="Unassembled WGS sequence"/>
</dbReference>
<name>A0A1X7I1V9_9SPHI</name>
<dbReference type="EMBL" id="FXAU01000001">
    <property type="protein sequence ID" value="SMG08169.1"/>
    <property type="molecule type" value="Genomic_DNA"/>
</dbReference>
<dbReference type="AlphaFoldDB" id="A0A1X7I1V9"/>
<gene>
    <name evidence="1" type="ORF">SAMN05660862_0355</name>
</gene>